<evidence type="ECO:0000256" key="1">
    <source>
        <dbReference type="SAM" id="MobiDB-lite"/>
    </source>
</evidence>
<evidence type="ECO:0000313" key="2">
    <source>
        <dbReference type="Proteomes" id="UP000694923"/>
    </source>
</evidence>
<dbReference type="RefSeq" id="XP_008570739.1">
    <property type="nucleotide sequence ID" value="XM_008572517.1"/>
</dbReference>
<sequence length="424" mass="46433">MGSYLGRARPRPPSPSVRVGDQRERPQRLRPAHPARDVPPVFQVHSAAHSLELTRKRSSENRVASPFRREQRGRLTVVHRRRCPIQKAWCLFLGAFSSVSCSGYKKQPVLFASSSRMLRTSVMLKMASAKGKLMFRLALEESVVYIRSSLAGHLSNSNAKKTLMRALEKSCQVRAKEEKDLTTLEESGEGLAKLKEGCTVPPSQDDQRRDSSGCGSAQSAFRRLMVNGVLSSFVPRPGPLKTDFGNKSSVNSQITKSQTSFMSSCSKRNAITSSYSSTKGFPSPQKRNGPGTTGLHGLAPSHSQVPGKKASEEDQQASSSASVVPQRTIKHEKVVDASSGQKRSLRNQSPIPDSSRPQKRKSCLLLPCRRNNPLILPPATQLGYQVTAEDLDLEKRAAIQWINKVLKGKTISDCSTFCSSCGSA</sequence>
<dbReference type="Pfam" id="PF15229">
    <property type="entry name" value="POM121"/>
    <property type="match status" value="1"/>
</dbReference>
<accession>A0ABM0QQU8</accession>
<dbReference type="PANTHER" id="PTHR15566">
    <property type="entry name" value="POM121-LIKE"/>
    <property type="match status" value="1"/>
</dbReference>
<dbReference type="InterPro" id="IPR043220">
    <property type="entry name" value="POM121-like_prot_1"/>
</dbReference>
<name>A0ABM0QQU8_GALVR</name>
<feature type="compositionally biased region" description="Polar residues" evidence="1">
    <location>
        <begin position="338"/>
        <end position="352"/>
    </location>
</feature>
<feature type="region of interest" description="Disordered" evidence="1">
    <location>
        <begin position="195"/>
        <end position="216"/>
    </location>
</feature>
<feature type="region of interest" description="Disordered" evidence="1">
    <location>
        <begin position="1"/>
        <end position="39"/>
    </location>
</feature>
<organism evidence="2 3">
    <name type="scientific">Galeopterus variegatus</name>
    <name type="common">Malayan flying lemur</name>
    <name type="synonym">Cynocephalus variegatus</name>
    <dbReference type="NCBI Taxonomy" id="482537"/>
    <lineage>
        <taxon>Eukaryota</taxon>
        <taxon>Metazoa</taxon>
        <taxon>Chordata</taxon>
        <taxon>Craniata</taxon>
        <taxon>Vertebrata</taxon>
        <taxon>Euteleostomi</taxon>
        <taxon>Mammalia</taxon>
        <taxon>Eutheria</taxon>
        <taxon>Euarchontoglires</taxon>
        <taxon>Dermoptera</taxon>
        <taxon>Cynocephalidae</taxon>
        <taxon>Galeopterus</taxon>
    </lineage>
</organism>
<proteinExistence type="predicted"/>
<keyword evidence="2" id="KW-1185">Reference proteome</keyword>
<dbReference type="Proteomes" id="UP000694923">
    <property type="component" value="Unplaced"/>
</dbReference>
<dbReference type="PANTHER" id="PTHR15566:SF9">
    <property type="entry name" value="LOC100125913 PROTEIN"/>
    <property type="match status" value="1"/>
</dbReference>
<reference evidence="3" key="1">
    <citation type="submission" date="2025-08" db="UniProtKB">
        <authorList>
            <consortium name="RefSeq"/>
        </authorList>
    </citation>
    <scope>IDENTIFICATION</scope>
</reference>
<feature type="region of interest" description="Disordered" evidence="1">
    <location>
        <begin position="273"/>
        <end position="359"/>
    </location>
</feature>
<protein>
    <submittedName>
        <fullName evidence="3">Nuclear envelope pore membrane protein POM 121-like</fullName>
    </submittedName>
</protein>
<gene>
    <name evidence="3" type="primary">LOC103590310</name>
</gene>
<evidence type="ECO:0000313" key="3">
    <source>
        <dbReference type="RefSeq" id="XP_008570739.1"/>
    </source>
</evidence>
<dbReference type="GeneID" id="103590310"/>